<evidence type="ECO:0000256" key="2">
    <source>
        <dbReference type="ARBA" id="ARBA00023002"/>
    </source>
</evidence>
<keyword evidence="3" id="KW-0057">Aromatic amino acid biosynthesis</keyword>
<organism evidence="5 6">
    <name type="scientific">Nitratireductor mangrovi</name>
    <dbReference type="NCBI Taxonomy" id="2599600"/>
    <lineage>
        <taxon>Bacteria</taxon>
        <taxon>Pseudomonadati</taxon>
        <taxon>Pseudomonadota</taxon>
        <taxon>Alphaproteobacteria</taxon>
        <taxon>Hyphomicrobiales</taxon>
        <taxon>Phyllobacteriaceae</taxon>
        <taxon>Nitratireductor</taxon>
    </lineage>
</organism>
<dbReference type="GO" id="GO:0005829">
    <property type="term" value="C:cytosol"/>
    <property type="evidence" value="ECO:0007669"/>
    <property type="project" value="TreeGrafter"/>
</dbReference>
<dbReference type="AlphaFoldDB" id="A0A5B8L3E9"/>
<dbReference type="InterPro" id="IPR013708">
    <property type="entry name" value="Shikimate_DH-bd_N"/>
</dbReference>
<keyword evidence="2" id="KW-0560">Oxidoreductase</keyword>
<comment type="pathway">
    <text evidence="1">Metabolic intermediate biosynthesis; chorismate biosynthesis; chorismate from D-erythrose 4-phosphate and phosphoenolpyruvate: step 4/7.</text>
</comment>
<feature type="domain" description="Shikimate dehydrogenase substrate binding N-terminal" evidence="4">
    <location>
        <begin position="13"/>
        <end position="89"/>
    </location>
</feature>
<evidence type="ECO:0000256" key="3">
    <source>
        <dbReference type="ARBA" id="ARBA00023141"/>
    </source>
</evidence>
<dbReference type="EMBL" id="CP042301">
    <property type="protein sequence ID" value="QDZ02302.2"/>
    <property type="molecule type" value="Genomic_DNA"/>
</dbReference>
<dbReference type="RefSeq" id="WP_167813089.1">
    <property type="nucleotide sequence ID" value="NZ_CP042301.2"/>
</dbReference>
<dbReference type="PANTHER" id="PTHR21089">
    <property type="entry name" value="SHIKIMATE DEHYDROGENASE"/>
    <property type="match status" value="1"/>
</dbReference>
<name>A0A5B8L3E9_9HYPH</name>
<evidence type="ECO:0000313" key="5">
    <source>
        <dbReference type="EMBL" id="QDZ02302.2"/>
    </source>
</evidence>
<dbReference type="GO" id="GO:0050661">
    <property type="term" value="F:NADP binding"/>
    <property type="evidence" value="ECO:0007669"/>
    <property type="project" value="TreeGrafter"/>
</dbReference>
<reference evidence="5" key="1">
    <citation type="submission" date="2020-04" db="EMBL/GenBank/DDBJ databases">
        <title>Nitratireductor sp. nov. isolated from mangrove soil.</title>
        <authorList>
            <person name="Ye Y."/>
        </authorList>
    </citation>
    <scope>NUCLEOTIDE SEQUENCE</scope>
    <source>
        <strain evidence="5">SY7</strain>
    </source>
</reference>
<sequence>MDFVDGRTRLYGIIGHPIEQARSPETVTFELRRRGVNAVLVPVDIDPRDFDQVFPQLLKLGNLDGLVLTIPHKTAAYRHLERHGPLARFSHSVSVMARSLDDQWIGEAFDGEGCVSAILQRGIALKRQRIQLLGAGGAGAAIAAALALRQPDRLYVSEPDEPRCETLLKKLSQAFPRVRVHSGLAPLADIDVLINASPIGMLDANKMPIEADSIPAHVAVMDAIMEPDRTKLLRMAEASGCVTIYGREMLDSQIAGACDFMLGAREQLADDVVIHT</sequence>
<dbReference type="Proteomes" id="UP000321389">
    <property type="component" value="Chromosome"/>
</dbReference>
<dbReference type="GO" id="GO:0019632">
    <property type="term" value="P:shikimate metabolic process"/>
    <property type="evidence" value="ECO:0007669"/>
    <property type="project" value="TreeGrafter"/>
</dbReference>
<evidence type="ECO:0000313" key="6">
    <source>
        <dbReference type="Proteomes" id="UP000321389"/>
    </source>
</evidence>
<dbReference type="Gene3D" id="3.40.50.10860">
    <property type="entry name" value="Leucine Dehydrogenase, chain A, domain 1"/>
    <property type="match status" value="1"/>
</dbReference>
<proteinExistence type="predicted"/>
<accession>A0A5B8L3E9</accession>
<evidence type="ECO:0000259" key="4">
    <source>
        <dbReference type="Pfam" id="PF08501"/>
    </source>
</evidence>
<keyword evidence="6" id="KW-1185">Reference proteome</keyword>
<dbReference type="GO" id="GO:0004764">
    <property type="term" value="F:shikimate 3-dehydrogenase (NADP+) activity"/>
    <property type="evidence" value="ECO:0007669"/>
    <property type="project" value="InterPro"/>
</dbReference>
<dbReference type="GO" id="GO:0009423">
    <property type="term" value="P:chorismate biosynthetic process"/>
    <property type="evidence" value="ECO:0007669"/>
    <property type="project" value="TreeGrafter"/>
</dbReference>
<protein>
    <recommendedName>
        <fullName evidence="4">Shikimate dehydrogenase substrate binding N-terminal domain-containing protein</fullName>
    </recommendedName>
</protein>
<dbReference type="GO" id="GO:0009073">
    <property type="term" value="P:aromatic amino acid family biosynthetic process"/>
    <property type="evidence" value="ECO:0007669"/>
    <property type="project" value="UniProtKB-KW"/>
</dbReference>
<gene>
    <name evidence="5" type="ORF">FQ775_19010</name>
</gene>
<keyword evidence="3" id="KW-0028">Amino-acid biosynthesis</keyword>
<dbReference type="PANTHER" id="PTHR21089:SF1">
    <property type="entry name" value="BIFUNCTIONAL 3-DEHYDROQUINATE DEHYDRATASE_SHIKIMATE DEHYDROGENASE, CHLOROPLASTIC"/>
    <property type="match status" value="1"/>
</dbReference>
<dbReference type="Gene3D" id="3.40.50.720">
    <property type="entry name" value="NAD(P)-binding Rossmann-like Domain"/>
    <property type="match status" value="1"/>
</dbReference>
<dbReference type="InterPro" id="IPR046346">
    <property type="entry name" value="Aminoacid_DH-like_N_sf"/>
</dbReference>
<dbReference type="InterPro" id="IPR022893">
    <property type="entry name" value="Shikimate_DH_fam"/>
</dbReference>
<dbReference type="Pfam" id="PF08501">
    <property type="entry name" value="Shikimate_dh_N"/>
    <property type="match status" value="1"/>
</dbReference>
<dbReference type="SUPFAM" id="SSF51735">
    <property type="entry name" value="NAD(P)-binding Rossmann-fold domains"/>
    <property type="match status" value="1"/>
</dbReference>
<dbReference type="KEGG" id="niy:FQ775_19010"/>
<dbReference type="InterPro" id="IPR036291">
    <property type="entry name" value="NAD(P)-bd_dom_sf"/>
</dbReference>
<evidence type="ECO:0000256" key="1">
    <source>
        <dbReference type="ARBA" id="ARBA00004871"/>
    </source>
</evidence>
<dbReference type="SUPFAM" id="SSF53223">
    <property type="entry name" value="Aminoacid dehydrogenase-like, N-terminal domain"/>
    <property type="match status" value="1"/>
</dbReference>